<dbReference type="EMBL" id="MIGC01001624">
    <property type="protein sequence ID" value="PHJ22570.1"/>
    <property type="molecule type" value="Genomic_DNA"/>
</dbReference>
<evidence type="ECO:0000313" key="2">
    <source>
        <dbReference type="Proteomes" id="UP000221165"/>
    </source>
</evidence>
<name>A0A2C6KPZ4_9APIC</name>
<reference evidence="1 2" key="1">
    <citation type="journal article" date="2017" name="Int. J. Parasitol.">
        <title>The genome of the protozoan parasite Cystoisospora suis and a reverse vaccinology approach to identify vaccine candidates.</title>
        <authorList>
            <person name="Palmieri N."/>
            <person name="Shrestha A."/>
            <person name="Ruttkowski B."/>
            <person name="Beck T."/>
            <person name="Vogl C."/>
            <person name="Tomley F."/>
            <person name="Blake D.P."/>
            <person name="Joachim A."/>
        </authorList>
    </citation>
    <scope>NUCLEOTIDE SEQUENCE [LARGE SCALE GENOMIC DNA]</scope>
    <source>
        <strain evidence="1 2">Wien I</strain>
    </source>
</reference>
<comment type="caution">
    <text evidence="1">The sequence shown here is derived from an EMBL/GenBank/DDBJ whole genome shotgun (WGS) entry which is preliminary data.</text>
</comment>
<evidence type="ECO:0000313" key="1">
    <source>
        <dbReference type="EMBL" id="PHJ22570.1"/>
    </source>
</evidence>
<dbReference type="AlphaFoldDB" id="A0A2C6KPZ4"/>
<dbReference type="VEuPathDB" id="ToxoDB:CSUI_003574"/>
<proteinExistence type="predicted"/>
<keyword evidence="2" id="KW-1185">Reference proteome</keyword>
<accession>A0A2C6KPZ4</accession>
<dbReference type="RefSeq" id="XP_067924247.1">
    <property type="nucleotide sequence ID" value="XM_068063770.1"/>
</dbReference>
<sequence>MRRETLLLAELGTCCHSATELFIAGGNTKVMHPETVRRACSCPVIFRTLFGCRGPRGSLCSGPLFFRPDQGHHLFAKRQGCTERCAPKATCSGRRRLATCNRALSSLCQAAHISSRSKAVCTDATTSSILTCRVRVFKPFKIGASMRPAGGYGLSRYPKHSSFD</sequence>
<organism evidence="1 2">
    <name type="scientific">Cystoisospora suis</name>
    <dbReference type="NCBI Taxonomy" id="483139"/>
    <lineage>
        <taxon>Eukaryota</taxon>
        <taxon>Sar</taxon>
        <taxon>Alveolata</taxon>
        <taxon>Apicomplexa</taxon>
        <taxon>Conoidasida</taxon>
        <taxon>Coccidia</taxon>
        <taxon>Eucoccidiorida</taxon>
        <taxon>Eimeriorina</taxon>
        <taxon>Sarcocystidae</taxon>
        <taxon>Cystoisospora</taxon>
    </lineage>
</organism>
<gene>
    <name evidence="1" type="ORF">CSUI_003574</name>
</gene>
<protein>
    <submittedName>
        <fullName evidence="1">Uncharacterized protein</fullName>
    </submittedName>
</protein>
<dbReference type="GeneID" id="94426981"/>
<dbReference type="Proteomes" id="UP000221165">
    <property type="component" value="Unassembled WGS sequence"/>
</dbReference>